<evidence type="ECO:0000313" key="2">
    <source>
        <dbReference type="EMBL" id="TKB44381.1"/>
    </source>
</evidence>
<evidence type="ECO:0000259" key="1">
    <source>
        <dbReference type="Pfam" id="PF18029"/>
    </source>
</evidence>
<dbReference type="EMBL" id="SWDB01000029">
    <property type="protein sequence ID" value="TKB44381.1"/>
    <property type="molecule type" value="Genomic_DNA"/>
</dbReference>
<dbReference type="RefSeq" id="WP_136736398.1">
    <property type="nucleotide sequence ID" value="NZ_SWDB01000029.1"/>
</dbReference>
<comment type="caution">
    <text evidence="2">The sequence shown here is derived from an EMBL/GenBank/DDBJ whole genome shotgun (WGS) entry which is preliminary data.</text>
</comment>
<dbReference type="InterPro" id="IPR041581">
    <property type="entry name" value="Glyoxalase_6"/>
</dbReference>
<protein>
    <recommendedName>
        <fullName evidence="1">Glyoxalase-like domain-containing protein</fullName>
    </recommendedName>
</protein>
<organism evidence="2 3">
    <name type="scientific">Thalassotalea mangrovi</name>
    <dbReference type="NCBI Taxonomy" id="2572245"/>
    <lineage>
        <taxon>Bacteria</taxon>
        <taxon>Pseudomonadati</taxon>
        <taxon>Pseudomonadota</taxon>
        <taxon>Gammaproteobacteria</taxon>
        <taxon>Alteromonadales</taxon>
        <taxon>Colwelliaceae</taxon>
        <taxon>Thalassotalea</taxon>
    </lineage>
</organism>
<dbReference type="Gene3D" id="3.10.180.10">
    <property type="entry name" value="2,3-Dihydroxybiphenyl 1,2-Dioxygenase, domain 1"/>
    <property type="match status" value="1"/>
</dbReference>
<keyword evidence="3" id="KW-1185">Reference proteome</keyword>
<gene>
    <name evidence="2" type="ORF">E8M12_12065</name>
</gene>
<sequence length="118" mass="13656">MNKLPRNGVIIYAREINSLSRFYAEMFDMNVLRETAEFISIGSQEFNIVVHIPPTEMPDYTFNRVKMFITVDNLDKARDRVVELGGSTLEGEWSNPVFSVCNVVDPEGNHIQLREFKR</sequence>
<proteinExistence type="predicted"/>
<reference evidence="2 3" key="1">
    <citation type="submission" date="2019-04" db="EMBL/GenBank/DDBJ databases">
        <title>Thalassotalea guangxiensis sp. nov., isolated from sediment of the coastal wetland.</title>
        <authorList>
            <person name="Zheng S."/>
            <person name="Zhang D."/>
        </authorList>
    </citation>
    <scope>NUCLEOTIDE SEQUENCE [LARGE SCALE GENOMIC DNA]</scope>
    <source>
        <strain evidence="2 3">ZS-4</strain>
    </source>
</reference>
<dbReference type="Proteomes" id="UP000307999">
    <property type="component" value="Unassembled WGS sequence"/>
</dbReference>
<evidence type="ECO:0000313" key="3">
    <source>
        <dbReference type="Proteomes" id="UP000307999"/>
    </source>
</evidence>
<name>A0A4U1B3M3_9GAMM</name>
<dbReference type="AlphaFoldDB" id="A0A4U1B3M3"/>
<dbReference type="OrthoDB" id="4762357at2"/>
<dbReference type="InterPro" id="IPR029068">
    <property type="entry name" value="Glyas_Bleomycin-R_OHBP_Dase"/>
</dbReference>
<dbReference type="Pfam" id="PF18029">
    <property type="entry name" value="Glyoxalase_6"/>
    <property type="match status" value="1"/>
</dbReference>
<accession>A0A4U1B3M3</accession>
<dbReference type="SUPFAM" id="SSF54593">
    <property type="entry name" value="Glyoxalase/Bleomycin resistance protein/Dihydroxybiphenyl dioxygenase"/>
    <property type="match status" value="1"/>
</dbReference>
<feature type="domain" description="Glyoxalase-like" evidence="1">
    <location>
        <begin position="10"/>
        <end position="113"/>
    </location>
</feature>